<dbReference type="RefSeq" id="YP_009011686.1">
    <property type="nucleotide sequence ID" value="NC_023688.1"/>
</dbReference>
<organism evidence="2 3">
    <name type="scientific">Aeromonas phage PX29</name>
    <dbReference type="NCBI Taxonomy" id="926067"/>
    <lineage>
        <taxon>Viruses</taxon>
        <taxon>Duplodnaviria</taxon>
        <taxon>Heunggongvirae</taxon>
        <taxon>Uroviricota</taxon>
        <taxon>Caudoviricetes</taxon>
        <taxon>Pantevenvirales</taxon>
        <taxon>Straboviridae</taxon>
        <taxon>Angelvirus</taxon>
        <taxon>Angelvirus px29</taxon>
    </lineage>
</organism>
<reference evidence="2 3" key="1">
    <citation type="journal article" date="2010" name="Virol. J.">
        <title>Genomes of the T4-related bacteriophages as windows on microbial genome evolution.</title>
        <authorList>
            <person name="Petrov V.M."/>
            <person name="Ratnayaka S."/>
            <person name="Nolan J.M."/>
            <person name="Miller E.S."/>
            <person name="Karam J.D."/>
        </authorList>
    </citation>
    <scope>NUCLEOTIDE SEQUENCE [LARGE SCALE GENOMIC DNA]</scope>
</reference>
<name>E5DQJ0_9CAUD</name>
<accession>E5DQJ0</accession>
<keyword evidence="3" id="KW-1185">Reference proteome</keyword>
<dbReference type="OrthoDB" id="9808at10239"/>
<dbReference type="GeneID" id="18560181"/>
<dbReference type="KEGG" id="vg:18560181"/>
<dbReference type="Proteomes" id="UP000008726">
    <property type="component" value="Segment"/>
</dbReference>
<dbReference type="EMBL" id="GU396103">
    <property type="protein sequence ID" value="ADQ52976.1"/>
    <property type="molecule type" value="Genomic_DNA"/>
</dbReference>
<sequence>MDPLIGQKFNDGNLTVVGISERKQHRNKLYLVKCSVCSQDPELFGDAVFEQLKSDIIRNKIPCGCAKSHRYTNEQYRILINRVSNGRYKIISNDAIEHTDQKIRLKCCVDEYEWETSTHSLIGYMKSGCKLCGIRDNANRDRCSDYMSKIHDRCKESNLKFISIEGGEYKNKRSRIVLSCVCGYKWDVAYENFINAKNGCPACADTGYNKSKPGCFYITIWKHEENKFIKYGICANFDSRLRQHRSSKLCDLISHYHLNCNDGNLPLEIENEFNKMRNSIVGKKGVVSKTAFKSFTETLPIDCLNDCFDIMFSKTKVRLCENMFTIVQD</sequence>
<gene>
    <name evidence="2" type="ORF">PX29p257</name>
</gene>
<evidence type="ECO:0000259" key="1">
    <source>
        <dbReference type="Pfam" id="PF21817"/>
    </source>
</evidence>
<dbReference type="InterPro" id="IPR048793">
    <property type="entry name" value="CapR_dom"/>
</dbReference>
<protein>
    <recommendedName>
        <fullName evidence="1">CapR homology domain-containing protein</fullName>
    </recommendedName>
</protein>
<proteinExistence type="predicted"/>
<feature type="domain" description="CapR homology" evidence="1">
    <location>
        <begin position="148"/>
        <end position="204"/>
    </location>
</feature>
<dbReference type="Pfam" id="PF21817">
    <property type="entry name" value="CapR"/>
    <property type="match status" value="2"/>
</dbReference>
<evidence type="ECO:0000313" key="3">
    <source>
        <dbReference type="Proteomes" id="UP000008726"/>
    </source>
</evidence>
<evidence type="ECO:0000313" key="2">
    <source>
        <dbReference type="EMBL" id="ADQ52976.1"/>
    </source>
</evidence>
<feature type="domain" description="CapR homology" evidence="1">
    <location>
        <begin position="4"/>
        <end position="66"/>
    </location>
</feature>